<sequence length="255" mass="29811">MKKTAILLFIFFVSRAYSQTNEDRLAIDFYPLMAIDTIYNLIQIDKIEDKHFFYQDENTINPNLFLCSVEREREVFGEKTLLFQQTLVKKVNDVWVLYDFQDYWGTPEKGLIDNTFYIISNTVGNSGHNRELGGGWSWGKESICFLDYKKMTISEELIINYGYESSHLENDEDIKKYVELEQEDDCSFIATSEECGMKYVIENSILTISQSYCKNETSRNKGEKTELIEKTDIDCPCLSNGKYQYIDGNFVKTDY</sequence>
<dbReference type="RefSeq" id="WP_128250594.1">
    <property type="nucleotide sequence ID" value="NZ_CP034951.1"/>
</dbReference>
<proteinExistence type="predicted"/>
<dbReference type="EMBL" id="CP034951">
    <property type="protein sequence ID" value="QAA82221.1"/>
    <property type="molecule type" value="Genomic_DNA"/>
</dbReference>
<accession>A0A410G4Q1</accession>
<dbReference type="OrthoDB" id="5783548at2"/>
<keyword evidence="2" id="KW-1185">Reference proteome</keyword>
<name>A0A410G4Q1_9FLAO</name>
<dbReference type="AlphaFoldDB" id="A0A410G4Q1"/>
<protein>
    <submittedName>
        <fullName evidence="1">Uncharacterized protein</fullName>
    </submittedName>
</protein>
<evidence type="ECO:0000313" key="2">
    <source>
        <dbReference type="Proteomes" id="UP000285517"/>
    </source>
</evidence>
<evidence type="ECO:0000313" key="1">
    <source>
        <dbReference type="EMBL" id="QAA82221.1"/>
    </source>
</evidence>
<dbReference type="KEGG" id="aev:EI546_11030"/>
<organism evidence="1 2">
    <name type="scientific">Aequorivita ciconiae</name>
    <dbReference type="NCBI Taxonomy" id="2494375"/>
    <lineage>
        <taxon>Bacteria</taxon>
        <taxon>Pseudomonadati</taxon>
        <taxon>Bacteroidota</taxon>
        <taxon>Flavobacteriia</taxon>
        <taxon>Flavobacteriales</taxon>
        <taxon>Flavobacteriaceae</taxon>
        <taxon>Aequorivita</taxon>
    </lineage>
</organism>
<reference evidence="1 2" key="1">
    <citation type="submission" date="2019-01" db="EMBL/GenBank/DDBJ databases">
        <title>Complete genome sequencing of Aequorivita sp. H23M31.</title>
        <authorList>
            <person name="Bae J.-W."/>
        </authorList>
    </citation>
    <scope>NUCLEOTIDE SEQUENCE [LARGE SCALE GENOMIC DNA]</scope>
    <source>
        <strain evidence="1 2">H23M31</strain>
    </source>
</reference>
<dbReference type="Proteomes" id="UP000285517">
    <property type="component" value="Chromosome"/>
</dbReference>
<gene>
    <name evidence="1" type="ORF">EI546_11030</name>
</gene>